<organism evidence="2 3">
    <name type="scientific">Cupriavidus malaysiensis</name>
    <dbReference type="NCBI Taxonomy" id="367825"/>
    <lineage>
        <taxon>Bacteria</taxon>
        <taxon>Pseudomonadati</taxon>
        <taxon>Pseudomonadota</taxon>
        <taxon>Betaproteobacteria</taxon>
        <taxon>Burkholderiales</taxon>
        <taxon>Burkholderiaceae</taxon>
        <taxon>Cupriavidus</taxon>
    </lineage>
</organism>
<evidence type="ECO:0008006" key="4">
    <source>
        <dbReference type="Google" id="ProtNLM"/>
    </source>
</evidence>
<name>A0ABN4TLM4_9BURK</name>
<reference evidence="2 3" key="1">
    <citation type="submission" date="2016-10" db="EMBL/GenBank/DDBJ databases">
        <title>Complete genome sequences of three Cupriavidus strains isolated from various Malaysian environments.</title>
        <authorList>
            <person name="Abdullah A.A.-A."/>
            <person name="Shafie N.A.H."/>
            <person name="Lau N.S."/>
        </authorList>
    </citation>
    <scope>NUCLEOTIDE SEQUENCE [LARGE SCALE GENOMIC DNA]</scope>
    <source>
        <strain evidence="2 3">USMAA1020</strain>
    </source>
</reference>
<dbReference type="Proteomes" id="UP000177515">
    <property type="component" value="Chromosome 1"/>
</dbReference>
<dbReference type="EMBL" id="CP017754">
    <property type="protein sequence ID" value="AOZ08257.1"/>
    <property type="molecule type" value="Genomic_DNA"/>
</dbReference>
<dbReference type="SUPFAM" id="SSF56935">
    <property type="entry name" value="Porins"/>
    <property type="match status" value="1"/>
</dbReference>
<sequence>MGASPAARAQDATMPTAQPATAEPAPTEPTAPATPALQPSIASTLSAAPVRVDAGPLGPLWFGGIVSGLVQGQSHATANDHTWQADLGNAQVFVNKADGMLQFFLQAGYYSVPVLGVPYQRADRATPALFNAVPQGYLKLALSDSLSIQAGKLPTLIGAESTFTFQNLNIQRGLLWNQENAVNRGVQVNYASGPLTLSASVNDGFYSQRYNWVSALASYAFDDSNTLTFSGGASTRRSDVSTTATPVLQNNQQIYNLIYAHTQGAWTLQPYVQFTHVPSLPTQGTGAASTYGAALLMSYDFGNAATPAALRLPGFKLPLRLEYIASTGDAASGAANLLYGPGSAAWSLTLTPTYQYQRFFARVELSYVGARKTAPGLAFGADGNRRGQVRGVLEVGMLM</sequence>
<evidence type="ECO:0000313" key="2">
    <source>
        <dbReference type="EMBL" id="AOZ08257.1"/>
    </source>
</evidence>
<feature type="compositionally biased region" description="Low complexity" evidence="1">
    <location>
        <begin position="12"/>
        <end position="36"/>
    </location>
</feature>
<keyword evidence="3" id="KW-1185">Reference proteome</keyword>
<feature type="region of interest" description="Disordered" evidence="1">
    <location>
        <begin position="1"/>
        <end position="36"/>
    </location>
</feature>
<dbReference type="Pfam" id="PF07642">
    <property type="entry name" value="BBP2"/>
    <property type="match status" value="1"/>
</dbReference>
<evidence type="ECO:0000256" key="1">
    <source>
        <dbReference type="SAM" id="MobiDB-lite"/>
    </source>
</evidence>
<proteinExistence type="predicted"/>
<dbReference type="InterPro" id="IPR011486">
    <property type="entry name" value="BBP2"/>
</dbReference>
<gene>
    <name evidence="2" type="ORF">BKK80_19240</name>
</gene>
<evidence type="ECO:0000313" key="3">
    <source>
        <dbReference type="Proteomes" id="UP000177515"/>
    </source>
</evidence>
<accession>A0ABN4TLM4</accession>
<protein>
    <recommendedName>
        <fullName evidence="4">Porin</fullName>
    </recommendedName>
</protein>